<dbReference type="Gene3D" id="1.10.260.40">
    <property type="entry name" value="lambda repressor-like DNA-binding domains"/>
    <property type="match status" value="1"/>
</dbReference>
<dbReference type="Pfam" id="PF01381">
    <property type="entry name" value="HTH_3"/>
    <property type="match status" value="1"/>
</dbReference>
<evidence type="ECO:0000313" key="3">
    <source>
        <dbReference type="EMBL" id="MFC1420978.1"/>
    </source>
</evidence>
<keyword evidence="1" id="KW-0238">DNA-binding</keyword>
<evidence type="ECO:0000313" key="4">
    <source>
        <dbReference type="Proteomes" id="UP001592531"/>
    </source>
</evidence>
<dbReference type="PROSITE" id="PS50943">
    <property type="entry name" value="HTH_CROC1"/>
    <property type="match status" value="1"/>
</dbReference>
<dbReference type="InterPro" id="IPR001387">
    <property type="entry name" value="Cro/C1-type_HTH"/>
</dbReference>
<comment type="caution">
    <text evidence="3">The sequence shown here is derived from an EMBL/GenBank/DDBJ whole genome shotgun (WGS) entry which is preliminary data.</text>
</comment>
<keyword evidence="4" id="KW-1185">Reference proteome</keyword>
<evidence type="ECO:0000256" key="1">
    <source>
        <dbReference type="ARBA" id="ARBA00023125"/>
    </source>
</evidence>
<sequence length="394" mass="42849">MPIADDEHTGQRVARIRKLRHLTQQGLATASHSSASMVAQVEQGKKQPSPALLAAYARALSVPVTDLAGQPYLAELQQDQLDGLINPIRESLDVYDLGADPGIRPRSLDNLVLDADRLCSLVRATDLRTAASELPGLIQEITTSAHLKPSDRAWSALASTYRSAYDVATKLGFYDLASIALDRMAWAAERGSDPAMAGVRQYLRSLGYLRAGQYRTGRRLAEIGHQTVALADPGRARDAVTGQLHLGAAVLAARDRDGDTAMGHIDEARRYAEVTGEALQVHWLTFGPTNVAVHHASILVDQDLYAQALAVAKTIRVPEDWPASRASHHRAEIARAQLWTGRIEAAFRNLLEARRLAPQQTRYSPTVRDTVTGLLTAKRAAPDTLANFAAWVGM</sequence>
<proteinExistence type="predicted"/>
<dbReference type="PANTHER" id="PTHR46797">
    <property type="entry name" value="HTH-TYPE TRANSCRIPTIONAL REGULATOR"/>
    <property type="match status" value="1"/>
</dbReference>
<dbReference type="RefSeq" id="WP_380543286.1">
    <property type="nucleotide sequence ID" value="NZ_JBHFAB010000032.1"/>
</dbReference>
<dbReference type="Proteomes" id="UP001592531">
    <property type="component" value="Unassembled WGS sequence"/>
</dbReference>
<dbReference type="PANTHER" id="PTHR46797:SF1">
    <property type="entry name" value="METHYLPHOSPHONATE SYNTHASE"/>
    <property type="match status" value="1"/>
</dbReference>
<feature type="domain" description="HTH cro/C1-type" evidence="2">
    <location>
        <begin position="13"/>
        <end position="67"/>
    </location>
</feature>
<gene>
    <name evidence="3" type="ORF">ACEZDE_30690</name>
</gene>
<organism evidence="3 4">
    <name type="scientific">Streptacidiphilus cavernicola</name>
    <dbReference type="NCBI Taxonomy" id="3342716"/>
    <lineage>
        <taxon>Bacteria</taxon>
        <taxon>Bacillati</taxon>
        <taxon>Actinomycetota</taxon>
        <taxon>Actinomycetes</taxon>
        <taxon>Kitasatosporales</taxon>
        <taxon>Streptomycetaceae</taxon>
        <taxon>Streptacidiphilus</taxon>
    </lineage>
</organism>
<dbReference type="CDD" id="cd00093">
    <property type="entry name" value="HTH_XRE"/>
    <property type="match status" value="1"/>
</dbReference>
<dbReference type="SMART" id="SM00530">
    <property type="entry name" value="HTH_XRE"/>
    <property type="match status" value="1"/>
</dbReference>
<reference evidence="3 4" key="1">
    <citation type="submission" date="2024-09" db="EMBL/GenBank/DDBJ databases">
        <authorList>
            <person name="Lee S.D."/>
        </authorList>
    </citation>
    <scope>NUCLEOTIDE SEQUENCE [LARGE SCALE GENOMIC DNA]</scope>
    <source>
        <strain evidence="3 4">N8-3</strain>
    </source>
</reference>
<dbReference type="SUPFAM" id="SSF47413">
    <property type="entry name" value="lambda repressor-like DNA-binding domains"/>
    <property type="match status" value="1"/>
</dbReference>
<dbReference type="InterPro" id="IPR010982">
    <property type="entry name" value="Lambda_DNA-bd_dom_sf"/>
</dbReference>
<evidence type="ECO:0000259" key="2">
    <source>
        <dbReference type="PROSITE" id="PS50943"/>
    </source>
</evidence>
<name>A0ABV6W4P9_9ACTN</name>
<protein>
    <submittedName>
        <fullName evidence="3">Helix-turn-helix domain-containing protein</fullName>
    </submittedName>
</protein>
<accession>A0ABV6W4P9</accession>
<dbReference type="InterPro" id="IPR050807">
    <property type="entry name" value="TransReg_Diox_bact_type"/>
</dbReference>
<dbReference type="EMBL" id="JBHFAB010000032">
    <property type="protein sequence ID" value="MFC1420978.1"/>
    <property type="molecule type" value="Genomic_DNA"/>
</dbReference>